<feature type="transmembrane region" description="Helical" evidence="1">
    <location>
        <begin position="26"/>
        <end position="53"/>
    </location>
</feature>
<sequence length="97" mass="10853">MVAFGVIGLGGVLFKKLQKHMKDHSAMLLSGLVTFAGRFFCHFLSGILIWSVYAPEGQPVWLYSAVYNGSYMGMEALISGIFLWFAGPRLLQKFKEM</sequence>
<gene>
    <name evidence="2" type="primary">thiT_7</name>
    <name evidence="2" type="ORF">SDC9_152048</name>
</gene>
<evidence type="ECO:0000313" key="2">
    <source>
        <dbReference type="EMBL" id="MPN04800.1"/>
    </source>
</evidence>
<dbReference type="InterPro" id="IPR012651">
    <property type="entry name" value="Thia_Transptr_ThiT"/>
</dbReference>
<protein>
    <submittedName>
        <fullName evidence="2">Thiamine transporter ThiT</fullName>
    </submittedName>
</protein>
<evidence type="ECO:0000256" key="1">
    <source>
        <dbReference type="SAM" id="Phobius"/>
    </source>
</evidence>
<dbReference type="AlphaFoldDB" id="A0A645ETP9"/>
<name>A0A645ETP9_9ZZZZ</name>
<keyword evidence="1" id="KW-0472">Membrane</keyword>
<keyword evidence="1" id="KW-0812">Transmembrane</keyword>
<comment type="caution">
    <text evidence="2">The sequence shown here is derived from an EMBL/GenBank/DDBJ whole genome shotgun (WGS) entry which is preliminary data.</text>
</comment>
<organism evidence="2">
    <name type="scientific">bioreactor metagenome</name>
    <dbReference type="NCBI Taxonomy" id="1076179"/>
    <lineage>
        <taxon>unclassified sequences</taxon>
        <taxon>metagenomes</taxon>
        <taxon>ecological metagenomes</taxon>
    </lineage>
</organism>
<proteinExistence type="predicted"/>
<feature type="transmembrane region" description="Helical" evidence="1">
    <location>
        <begin position="65"/>
        <end position="87"/>
    </location>
</feature>
<dbReference type="GO" id="GO:0015234">
    <property type="term" value="F:thiamine transmembrane transporter activity"/>
    <property type="evidence" value="ECO:0007669"/>
    <property type="project" value="InterPro"/>
</dbReference>
<keyword evidence="1" id="KW-1133">Transmembrane helix</keyword>
<accession>A0A645ETP9</accession>
<reference evidence="2" key="1">
    <citation type="submission" date="2019-08" db="EMBL/GenBank/DDBJ databases">
        <authorList>
            <person name="Kucharzyk K."/>
            <person name="Murdoch R.W."/>
            <person name="Higgins S."/>
            <person name="Loffler F."/>
        </authorList>
    </citation>
    <scope>NUCLEOTIDE SEQUENCE</scope>
</reference>
<dbReference type="Pfam" id="PF09515">
    <property type="entry name" value="Thia_YuaJ"/>
    <property type="match status" value="1"/>
</dbReference>
<dbReference type="Gene3D" id="1.10.1760.20">
    <property type="match status" value="1"/>
</dbReference>
<dbReference type="GO" id="GO:0005886">
    <property type="term" value="C:plasma membrane"/>
    <property type="evidence" value="ECO:0007669"/>
    <property type="project" value="InterPro"/>
</dbReference>
<dbReference type="EMBL" id="VSSQ01050722">
    <property type="protein sequence ID" value="MPN04800.1"/>
    <property type="molecule type" value="Genomic_DNA"/>
</dbReference>